<dbReference type="Gene3D" id="1.10.260.40">
    <property type="entry name" value="lambda repressor-like DNA-binding domains"/>
    <property type="match status" value="1"/>
</dbReference>
<protein>
    <submittedName>
        <fullName evidence="3">Helix-turn-helix transcriptional regulator</fullName>
    </submittedName>
</protein>
<dbReference type="CDD" id="cd00093">
    <property type="entry name" value="HTH_XRE"/>
    <property type="match status" value="1"/>
</dbReference>
<dbReference type="InterPro" id="IPR001387">
    <property type="entry name" value="Cro/C1-type_HTH"/>
</dbReference>
<comment type="caution">
    <text evidence="3">The sequence shown here is derived from an EMBL/GenBank/DDBJ whole genome shotgun (WGS) entry which is preliminary data.</text>
</comment>
<sequence length="118" mass="13776">MVFGERIKQLRIEHQWTQEYVCEKLNISSGALSRYETSMYEPKSLELVKDFANLFNVTTDYLLGKTDIKNPGKQIDDILNEAMIGMSKEDYEQLTETQKKQIRDFAIFVKNQSEGDKK</sequence>
<dbReference type="GO" id="GO:0003677">
    <property type="term" value="F:DNA binding"/>
    <property type="evidence" value="ECO:0007669"/>
    <property type="project" value="UniProtKB-KW"/>
</dbReference>
<dbReference type="Proteomes" id="UP000824093">
    <property type="component" value="Unassembled WGS sequence"/>
</dbReference>
<proteinExistence type="predicted"/>
<accession>A0A9D1M1Z1</accession>
<dbReference type="InterPro" id="IPR010982">
    <property type="entry name" value="Lambda_DNA-bd_dom_sf"/>
</dbReference>
<reference evidence="3" key="2">
    <citation type="journal article" date="2021" name="PeerJ">
        <title>Extensive microbial diversity within the chicken gut microbiome revealed by metagenomics and culture.</title>
        <authorList>
            <person name="Gilroy R."/>
            <person name="Ravi A."/>
            <person name="Getino M."/>
            <person name="Pursley I."/>
            <person name="Horton D.L."/>
            <person name="Alikhan N.F."/>
            <person name="Baker D."/>
            <person name="Gharbi K."/>
            <person name="Hall N."/>
            <person name="Watson M."/>
            <person name="Adriaenssens E.M."/>
            <person name="Foster-Nyarko E."/>
            <person name="Jarju S."/>
            <person name="Secka A."/>
            <person name="Antonio M."/>
            <person name="Oren A."/>
            <person name="Chaudhuri R.R."/>
            <person name="La Ragione R."/>
            <person name="Hildebrand F."/>
            <person name="Pallen M.J."/>
        </authorList>
    </citation>
    <scope>NUCLEOTIDE SEQUENCE</scope>
    <source>
        <strain evidence="3">CHK195-15760</strain>
    </source>
</reference>
<reference evidence="3" key="1">
    <citation type="submission" date="2020-10" db="EMBL/GenBank/DDBJ databases">
        <authorList>
            <person name="Gilroy R."/>
        </authorList>
    </citation>
    <scope>NUCLEOTIDE SEQUENCE</scope>
    <source>
        <strain evidence="3">CHK195-15760</strain>
    </source>
</reference>
<feature type="domain" description="HTH cro/C1-type" evidence="2">
    <location>
        <begin position="7"/>
        <end position="62"/>
    </location>
</feature>
<dbReference type="PANTHER" id="PTHR46558">
    <property type="entry name" value="TRACRIPTIONAL REGULATORY PROTEIN-RELATED-RELATED"/>
    <property type="match status" value="1"/>
</dbReference>
<organism evidence="3 4">
    <name type="scientific">Candidatus Merdicola faecigallinarum</name>
    <dbReference type="NCBI Taxonomy" id="2840862"/>
    <lineage>
        <taxon>Bacteria</taxon>
        <taxon>Bacillati</taxon>
        <taxon>Bacillota</taxon>
        <taxon>Clostridia</taxon>
        <taxon>Candidatus Merdicola</taxon>
    </lineage>
</organism>
<evidence type="ECO:0000313" key="4">
    <source>
        <dbReference type="Proteomes" id="UP000824093"/>
    </source>
</evidence>
<gene>
    <name evidence="3" type="ORF">IAB70_07030</name>
</gene>
<dbReference type="Pfam" id="PF01381">
    <property type="entry name" value="HTH_3"/>
    <property type="match status" value="1"/>
</dbReference>
<dbReference type="PANTHER" id="PTHR46558:SF11">
    <property type="entry name" value="HTH-TYPE TRANSCRIPTIONAL REGULATOR XRE"/>
    <property type="match status" value="1"/>
</dbReference>
<dbReference type="SUPFAM" id="SSF47413">
    <property type="entry name" value="lambda repressor-like DNA-binding domains"/>
    <property type="match status" value="1"/>
</dbReference>
<evidence type="ECO:0000259" key="2">
    <source>
        <dbReference type="PROSITE" id="PS50943"/>
    </source>
</evidence>
<dbReference type="SMART" id="SM00530">
    <property type="entry name" value="HTH_XRE"/>
    <property type="match status" value="1"/>
</dbReference>
<name>A0A9D1M1Z1_9FIRM</name>
<keyword evidence="1" id="KW-0238">DNA-binding</keyword>
<dbReference type="EMBL" id="DVNH01000054">
    <property type="protein sequence ID" value="HIU52345.1"/>
    <property type="molecule type" value="Genomic_DNA"/>
</dbReference>
<dbReference type="AlphaFoldDB" id="A0A9D1M1Z1"/>
<evidence type="ECO:0000256" key="1">
    <source>
        <dbReference type="ARBA" id="ARBA00023125"/>
    </source>
</evidence>
<evidence type="ECO:0000313" key="3">
    <source>
        <dbReference type="EMBL" id="HIU52345.1"/>
    </source>
</evidence>
<dbReference type="PROSITE" id="PS50943">
    <property type="entry name" value="HTH_CROC1"/>
    <property type="match status" value="1"/>
</dbReference>